<dbReference type="EMBL" id="JACOOJ010000038">
    <property type="protein sequence ID" value="MBC5634445.1"/>
    <property type="molecule type" value="Genomic_DNA"/>
</dbReference>
<feature type="domain" description="Core-binding (CB)" evidence="7">
    <location>
        <begin position="6"/>
        <end position="92"/>
    </location>
</feature>
<dbReference type="PROSITE" id="PS51898">
    <property type="entry name" value="TYR_RECOMBINASE"/>
    <property type="match status" value="1"/>
</dbReference>
<dbReference type="InterPro" id="IPR002104">
    <property type="entry name" value="Integrase_catalytic"/>
</dbReference>
<keyword evidence="4" id="KW-0233">DNA recombination</keyword>
<dbReference type="InterPro" id="IPR011010">
    <property type="entry name" value="DNA_brk_join_enz"/>
</dbReference>
<dbReference type="RefSeq" id="WP_186931057.1">
    <property type="nucleotide sequence ID" value="NZ_JACOOJ010000038.1"/>
</dbReference>
<keyword evidence="2" id="KW-0229">DNA integration</keyword>
<evidence type="ECO:0000256" key="1">
    <source>
        <dbReference type="ARBA" id="ARBA00008857"/>
    </source>
</evidence>
<keyword evidence="3 5" id="KW-0238">DNA-binding</keyword>
<evidence type="ECO:0000259" key="6">
    <source>
        <dbReference type="PROSITE" id="PS51898"/>
    </source>
</evidence>
<evidence type="ECO:0000259" key="7">
    <source>
        <dbReference type="PROSITE" id="PS51900"/>
    </source>
</evidence>
<dbReference type="InterPro" id="IPR025269">
    <property type="entry name" value="SAM-like_dom"/>
</dbReference>
<accession>A0ABR7DTP7</accession>
<evidence type="ECO:0000313" key="9">
    <source>
        <dbReference type="Proteomes" id="UP000651475"/>
    </source>
</evidence>
<organism evidence="8 9">
    <name type="scientific">Parabacteroides hominis</name>
    <dbReference type="NCBI Taxonomy" id="2763057"/>
    <lineage>
        <taxon>Bacteria</taxon>
        <taxon>Pseudomonadati</taxon>
        <taxon>Bacteroidota</taxon>
        <taxon>Bacteroidia</taxon>
        <taxon>Bacteroidales</taxon>
        <taxon>Tannerellaceae</taxon>
        <taxon>Parabacteroides</taxon>
    </lineage>
</organism>
<dbReference type="Pfam" id="PF00589">
    <property type="entry name" value="Phage_integrase"/>
    <property type="match status" value="1"/>
</dbReference>
<evidence type="ECO:0000256" key="5">
    <source>
        <dbReference type="PROSITE-ProRule" id="PRU01248"/>
    </source>
</evidence>
<dbReference type="InterPro" id="IPR050090">
    <property type="entry name" value="Tyrosine_recombinase_XerCD"/>
</dbReference>
<evidence type="ECO:0000256" key="3">
    <source>
        <dbReference type="ARBA" id="ARBA00023125"/>
    </source>
</evidence>
<evidence type="ECO:0000256" key="4">
    <source>
        <dbReference type="ARBA" id="ARBA00023172"/>
    </source>
</evidence>
<comment type="similarity">
    <text evidence="1">Belongs to the 'phage' integrase family.</text>
</comment>
<dbReference type="Gene3D" id="1.10.443.10">
    <property type="entry name" value="Intergrase catalytic core"/>
    <property type="match status" value="1"/>
</dbReference>
<dbReference type="InterPro" id="IPR044068">
    <property type="entry name" value="CB"/>
</dbReference>
<dbReference type="InterPro" id="IPR013762">
    <property type="entry name" value="Integrase-like_cat_sf"/>
</dbReference>
<dbReference type="SUPFAM" id="SSF56349">
    <property type="entry name" value="DNA breaking-rejoining enzymes"/>
    <property type="match status" value="1"/>
</dbReference>
<dbReference type="PANTHER" id="PTHR30349">
    <property type="entry name" value="PHAGE INTEGRASE-RELATED"/>
    <property type="match status" value="1"/>
</dbReference>
<evidence type="ECO:0000313" key="8">
    <source>
        <dbReference type="EMBL" id="MBC5634445.1"/>
    </source>
</evidence>
<sequence>MAVKTVTLFFYFGRHIEWLCSSGKGTTASNYQSTWRMVSKYLDRQAEKFCLSAITEEWVQGFVEWLSGRGNLKASSVNYYLRYLRALYGLARKEKLIAFSDKDPFRGLAPSVPPTSKRSLSEGDLDKLVGYGERPGVKAGRIWARDVFLFLFYTRGMCFVDVYNLKKSDIHGDYIYYRRSKTGAALQVKIVSEVKRLIEKHGNPESEYVFPFLRENKRGEGELDEKSSLRRLNRHLKLIGKELGITQPLTTYVARHTWASLTEACGMNTSIISQGLGHSSERVTRIYMKGMPSHVIDNANEEMLNRLVRRKKKKKKGKNKKCPFLGKKETRHRINFRQR</sequence>
<dbReference type="Proteomes" id="UP000651475">
    <property type="component" value="Unassembled WGS sequence"/>
</dbReference>
<dbReference type="Gene3D" id="1.10.150.130">
    <property type="match status" value="1"/>
</dbReference>
<proteinExistence type="inferred from homology"/>
<dbReference type="PROSITE" id="PS51900">
    <property type="entry name" value="CB"/>
    <property type="match status" value="1"/>
</dbReference>
<reference evidence="8 9" key="1">
    <citation type="submission" date="2020-08" db="EMBL/GenBank/DDBJ databases">
        <title>Genome public.</title>
        <authorList>
            <person name="Liu C."/>
            <person name="Sun Q."/>
        </authorList>
    </citation>
    <scope>NUCLEOTIDE SEQUENCE [LARGE SCALE GENOMIC DNA]</scope>
    <source>
        <strain evidence="8 9">NSJ-79</strain>
    </source>
</reference>
<comment type="caution">
    <text evidence="8">The sequence shown here is derived from an EMBL/GenBank/DDBJ whole genome shotgun (WGS) entry which is preliminary data.</text>
</comment>
<dbReference type="PANTHER" id="PTHR30349:SF64">
    <property type="entry name" value="PROPHAGE INTEGRASE INTD-RELATED"/>
    <property type="match status" value="1"/>
</dbReference>
<evidence type="ECO:0000256" key="2">
    <source>
        <dbReference type="ARBA" id="ARBA00022908"/>
    </source>
</evidence>
<keyword evidence="9" id="KW-1185">Reference proteome</keyword>
<dbReference type="CDD" id="cd01185">
    <property type="entry name" value="INTN1_C_like"/>
    <property type="match status" value="1"/>
</dbReference>
<dbReference type="InterPro" id="IPR010998">
    <property type="entry name" value="Integrase_recombinase_N"/>
</dbReference>
<name>A0ABR7DTP7_9BACT</name>
<feature type="domain" description="Tyr recombinase" evidence="6">
    <location>
        <begin position="115"/>
        <end position="305"/>
    </location>
</feature>
<gene>
    <name evidence="8" type="ORF">H8S65_17005</name>
</gene>
<protein>
    <submittedName>
        <fullName evidence="8">Site-specific integrase</fullName>
    </submittedName>
</protein>
<dbReference type="Pfam" id="PF13102">
    <property type="entry name" value="Phage_int_SAM_5"/>
    <property type="match status" value="1"/>
</dbReference>